<dbReference type="GO" id="GO:0012505">
    <property type="term" value="C:endomembrane system"/>
    <property type="evidence" value="ECO:0007669"/>
    <property type="project" value="UniProtKB-SubCell"/>
</dbReference>
<dbReference type="AlphaFoldDB" id="A0A951PD50"/>
<reference evidence="7" key="1">
    <citation type="submission" date="2021-05" db="EMBL/GenBank/DDBJ databases">
        <authorList>
            <person name="Pietrasiak N."/>
            <person name="Ward R."/>
            <person name="Stajich J.E."/>
            <person name="Kurbessoian T."/>
        </authorList>
    </citation>
    <scope>NUCLEOTIDE SEQUENCE</scope>
    <source>
        <strain evidence="7">GSE-TBD4-15B</strain>
    </source>
</reference>
<dbReference type="Proteomes" id="UP000707356">
    <property type="component" value="Unassembled WGS sequence"/>
</dbReference>
<evidence type="ECO:0000256" key="2">
    <source>
        <dbReference type="ARBA" id="ARBA00022692"/>
    </source>
</evidence>
<evidence type="ECO:0000256" key="5">
    <source>
        <dbReference type="SAM" id="Phobius"/>
    </source>
</evidence>
<evidence type="ECO:0000256" key="4">
    <source>
        <dbReference type="ARBA" id="ARBA00023136"/>
    </source>
</evidence>
<evidence type="ECO:0000313" key="8">
    <source>
        <dbReference type="Proteomes" id="UP000707356"/>
    </source>
</evidence>
<feature type="domain" description="DUF1232" evidence="6">
    <location>
        <begin position="23"/>
        <end position="58"/>
    </location>
</feature>
<sequence>MSDQTNSFMGWYRKLIRDSKYRWLVIVGSLIYLISPIDLLPDVIPIVGQIDDVVIMTLLVSELSQFLMERVKIAKGKNTGAVADQADQTVATNANAVDVNAVQVD</sequence>
<comment type="caution">
    <text evidence="7">The sequence shown here is derived from an EMBL/GenBank/DDBJ whole genome shotgun (WGS) entry which is preliminary data.</text>
</comment>
<feature type="transmembrane region" description="Helical" evidence="5">
    <location>
        <begin position="21"/>
        <end position="40"/>
    </location>
</feature>
<protein>
    <submittedName>
        <fullName evidence="7">DUF1232 domain-containing protein</fullName>
    </submittedName>
</protein>
<evidence type="ECO:0000259" key="6">
    <source>
        <dbReference type="Pfam" id="PF06803"/>
    </source>
</evidence>
<accession>A0A951PD50</accession>
<evidence type="ECO:0000313" key="7">
    <source>
        <dbReference type="EMBL" id="MBW4467217.1"/>
    </source>
</evidence>
<proteinExistence type="predicted"/>
<evidence type="ECO:0000256" key="1">
    <source>
        <dbReference type="ARBA" id="ARBA00004127"/>
    </source>
</evidence>
<keyword evidence="2 5" id="KW-0812">Transmembrane</keyword>
<comment type="subcellular location">
    <subcellularLocation>
        <location evidence="1">Endomembrane system</location>
        <topology evidence="1">Multi-pass membrane protein</topology>
    </subcellularLocation>
</comment>
<gene>
    <name evidence="7" type="ORF">KME07_17465</name>
</gene>
<keyword evidence="3 5" id="KW-1133">Transmembrane helix</keyword>
<reference evidence="7" key="2">
    <citation type="journal article" date="2022" name="Microbiol. Resour. Announc.">
        <title>Metagenome Sequencing to Explore Phylogenomics of Terrestrial Cyanobacteria.</title>
        <authorList>
            <person name="Ward R.D."/>
            <person name="Stajich J.E."/>
            <person name="Johansen J.R."/>
            <person name="Huntemann M."/>
            <person name="Clum A."/>
            <person name="Foster B."/>
            <person name="Foster B."/>
            <person name="Roux S."/>
            <person name="Palaniappan K."/>
            <person name="Varghese N."/>
            <person name="Mukherjee S."/>
            <person name="Reddy T.B.K."/>
            <person name="Daum C."/>
            <person name="Copeland A."/>
            <person name="Chen I.A."/>
            <person name="Ivanova N.N."/>
            <person name="Kyrpides N.C."/>
            <person name="Shapiro N."/>
            <person name="Eloe-Fadrosh E.A."/>
            <person name="Pietrasiak N."/>
        </authorList>
    </citation>
    <scope>NUCLEOTIDE SEQUENCE</scope>
    <source>
        <strain evidence="7">GSE-TBD4-15B</strain>
    </source>
</reference>
<dbReference type="EMBL" id="JAHHHV010000074">
    <property type="protein sequence ID" value="MBW4467217.1"/>
    <property type="molecule type" value="Genomic_DNA"/>
</dbReference>
<organism evidence="7 8">
    <name type="scientific">Pegethrix bostrychoides GSE-TBD4-15B</name>
    <dbReference type="NCBI Taxonomy" id="2839662"/>
    <lineage>
        <taxon>Bacteria</taxon>
        <taxon>Bacillati</taxon>
        <taxon>Cyanobacteriota</taxon>
        <taxon>Cyanophyceae</taxon>
        <taxon>Oculatellales</taxon>
        <taxon>Oculatellaceae</taxon>
        <taxon>Pegethrix</taxon>
    </lineage>
</organism>
<evidence type="ECO:0000256" key="3">
    <source>
        <dbReference type="ARBA" id="ARBA00022989"/>
    </source>
</evidence>
<dbReference type="InterPro" id="IPR010652">
    <property type="entry name" value="DUF1232"/>
</dbReference>
<dbReference type="Pfam" id="PF06803">
    <property type="entry name" value="DUF1232"/>
    <property type="match status" value="1"/>
</dbReference>
<name>A0A951PD50_9CYAN</name>
<keyword evidence="4 5" id="KW-0472">Membrane</keyword>